<dbReference type="Gene3D" id="1.20.144.10">
    <property type="entry name" value="Phosphatidic acid phosphatase type 2/haloperoxidase"/>
    <property type="match status" value="1"/>
</dbReference>
<dbReference type="OrthoDB" id="9805301at2"/>
<dbReference type="PANTHER" id="PTHR14969">
    <property type="entry name" value="SPHINGOSINE-1-PHOSPHATE PHOSPHOHYDROLASE"/>
    <property type="match status" value="1"/>
</dbReference>
<evidence type="ECO:0000256" key="1">
    <source>
        <dbReference type="PIRNR" id="PIRNR000897"/>
    </source>
</evidence>
<dbReference type="InterPro" id="IPR001011">
    <property type="entry name" value="Acid_Pase_classA_bac"/>
</dbReference>
<dbReference type="GO" id="GO:0030288">
    <property type="term" value="C:outer membrane-bounded periplasmic space"/>
    <property type="evidence" value="ECO:0007669"/>
    <property type="project" value="InterPro"/>
</dbReference>
<reference evidence="4 5" key="1">
    <citation type="journal article" date="2011" name="J. Bacteriol.">
        <title>Genome sequence of 'Pedosphaera parvula' Ellin514, an aerobic Verrucomicrobial isolate from pasture soil.</title>
        <authorList>
            <person name="Kant R."/>
            <person name="van Passel M.W."/>
            <person name="Sangwan P."/>
            <person name="Palva A."/>
            <person name="Lucas S."/>
            <person name="Copeland A."/>
            <person name="Lapidus A."/>
            <person name="Glavina Del Rio T."/>
            <person name="Dalin E."/>
            <person name="Tice H."/>
            <person name="Bruce D."/>
            <person name="Goodwin L."/>
            <person name="Pitluck S."/>
            <person name="Chertkov O."/>
            <person name="Larimer F.W."/>
            <person name="Land M.L."/>
            <person name="Hauser L."/>
            <person name="Brettin T.S."/>
            <person name="Detter J.C."/>
            <person name="Han S."/>
            <person name="de Vos W.M."/>
            <person name="Janssen P.H."/>
            <person name="Smidt H."/>
        </authorList>
    </citation>
    <scope>NUCLEOTIDE SEQUENCE [LARGE SCALE GENOMIC DNA]</scope>
    <source>
        <strain evidence="4 5">Ellin514</strain>
    </source>
</reference>
<proteinExistence type="inferred from homology"/>
<accession>B9XCB1</accession>
<protein>
    <recommendedName>
        <fullName evidence="1">Acid phosphatase</fullName>
        <ecNumber evidence="1">3.1.3.2</ecNumber>
    </recommendedName>
</protein>
<evidence type="ECO:0000259" key="3">
    <source>
        <dbReference type="SMART" id="SM00014"/>
    </source>
</evidence>
<dbReference type="GO" id="GO:0003993">
    <property type="term" value="F:acid phosphatase activity"/>
    <property type="evidence" value="ECO:0007669"/>
    <property type="project" value="UniProtKB-EC"/>
</dbReference>
<dbReference type="EC" id="3.1.3.2" evidence="1"/>
<keyword evidence="1" id="KW-0378">Hydrolase</keyword>
<comment type="similarity">
    <text evidence="1">Belongs to the class A bacterial acid phosphatase family.</text>
</comment>
<dbReference type="Pfam" id="PF01569">
    <property type="entry name" value="PAP2"/>
    <property type="match status" value="1"/>
</dbReference>
<feature type="chain" id="PRO_5002894280" description="Acid phosphatase" evidence="2">
    <location>
        <begin position="34"/>
        <end position="241"/>
    </location>
</feature>
<feature type="domain" description="Phosphatidic acid phosphatase type 2/haloperoxidase" evidence="3">
    <location>
        <begin position="109"/>
        <end position="220"/>
    </location>
</feature>
<dbReference type="Proteomes" id="UP000003688">
    <property type="component" value="Unassembled WGS sequence"/>
</dbReference>
<keyword evidence="2" id="KW-0732">Signal</keyword>
<dbReference type="SUPFAM" id="SSF48317">
    <property type="entry name" value="Acid phosphatase/Vanadium-dependent haloperoxidase"/>
    <property type="match status" value="1"/>
</dbReference>
<name>B9XCB1_PEDPL</name>
<dbReference type="InterPro" id="IPR036938">
    <property type="entry name" value="PAP2/HPO_sf"/>
</dbReference>
<dbReference type="PIRSF" id="PIRSF000897">
    <property type="entry name" value="Acid_Ptase_ClsA"/>
    <property type="match status" value="1"/>
</dbReference>
<comment type="caution">
    <text evidence="4">The sequence shown here is derived from an EMBL/GenBank/DDBJ whole genome shotgun (WGS) entry which is preliminary data.</text>
</comment>
<evidence type="ECO:0000256" key="2">
    <source>
        <dbReference type="SAM" id="SignalP"/>
    </source>
</evidence>
<keyword evidence="5" id="KW-1185">Reference proteome</keyword>
<evidence type="ECO:0000313" key="4">
    <source>
        <dbReference type="EMBL" id="EEF62579.1"/>
    </source>
</evidence>
<sequence length="241" mass="26467" precursor="true">MNTSLKPFSRLHSTAWLSAILFSLTVAVTPLHAADKELHYLTAGKPDAATLLPPPSPSDSSEQAAELAEVRTIYHCASSNDIAVAYSEKKFSVFNFTPTIGTFFTATNLPRTAAFFEKVQIDAALVTDAGKDYFRRPRPFTTDPSLANGKLEKSFGYPSGHSTESMVLALVLADLLPDQRDAILDHARLMGWHRVQIARHYPSDIYAGRVLAQAITRQLKESDSFKKDLDAVKTEIAAAQK</sequence>
<organism evidence="4 5">
    <name type="scientific">Pedosphaera parvula (strain Ellin514)</name>
    <dbReference type="NCBI Taxonomy" id="320771"/>
    <lineage>
        <taxon>Bacteria</taxon>
        <taxon>Pseudomonadati</taxon>
        <taxon>Verrucomicrobiota</taxon>
        <taxon>Pedosphaerae</taxon>
        <taxon>Pedosphaerales</taxon>
        <taxon>Pedosphaeraceae</taxon>
        <taxon>Pedosphaera</taxon>
    </lineage>
</organism>
<dbReference type="EMBL" id="ABOX02000004">
    <property type="protein sequence ID" value="EEF62579.1"/>
    <property type="molecule type" value="Genomic_DNA"/>
</dbReference>
<dbReference type="RefSeq" id="WP_007413459.1">
    <property type="nucleotide sequence ID" value="NZ_ABOX02000004.1"/>
</dbReference>
<dbReference type="AlphaFoldDB" id="B9XCB1"/>
<feature type="signal peptide" evidence="2">
    <location>
        <begin position="1"/>
        <end position="33"/>
    </location>
</feature>
<dbReference type="InterPro" id="IPR000326">
    <property type="entry name" value="PAP2/HPO"/>
</dbReference>
<evidence type="ECO:0000313" key="5">
    <source>
        <dbReference type="Proteomes" id="UP000003688"/>
    </source>
</evidence>
<gene>
    <name evidence="4" type="ORF">Cflav_PD5214</name>
</gene>
<dbReference type="STRING" id="320771.Cflav_PD5214"/>
<dbReference type="SMART" id="SM00014">
    <property type="entry name" value="acidPPc"/>
    <property type="match status" value="1"/>
</dbReference>
<dbReference type="PANTHER" id="PTHR14969:SF60">
    <property type="entry name" value="NON-SPECIFIC ACID PHOSPHATASE"/>
    <property type="match status" value="1"/>
</dbReference>
<comment type="catalytic activity">
    <reaction evidence="1">
        <text>a phosphate monoester + H2O = an alcohol + phosphate</text>
        <dbReference type="Rhea" id="RHEA:15017"/>
        <dbReference type="ChEBI" id="CHEBI:15377"/>
        <dbReference type="ChEBI" id="CHEBI:30879"/>
        <dbReference type="ChEBI" id="CHEBI:43474"/>
        <dbReference type="ChEBI" id="CHEBI:67140"/>
        <dbReference type="EC" id="3.1.3.2"/>
    </reaction>
</comment>